<evidence type="ECO:0000313" key="3">
    <source>
        <dbReference type="Proteomes" id="UP001189429"/>
    </source>
</evidence>
<comment type="caution">
    <text evidence="2">The sequence shown here is derived from an EMBL/GenBank/DDBJ whole genome shotgun (WGS) entry which is preliminary data.</text>
</comment>
<name>A0ABN9UEJ1_9DINO</name>
<evidence type="ECO:0000256" key="1">
    <source>
        <dbReference type="SAM" id="MobiDB-lite"/>
    </source>
</evidence>
<feature type="compositionally biased region" description="Low complexity" evidence="1">
    <location>
        <begin position="1"/>
        <end position="13"/>
    </location>
</feature>
<accession>A0ABN9UEJ1</accession>
<proteinExistence type="predicted"/>
<gene>
    <name evidence="2" type="ORF">PCOR1329_LOCUS47435</name>
</gene>
<sequence length="178" mass="19231">MAALPAAAQRGGAPSSGEDPSGMPSASSTARCQQPRRKTGDVVGHDWSKLVIRQADSDRMLEELQAGNCICEDMDDIPGDTYKHPLSRLHYEQLDRQRPRGPELAGPSEAPHLRLRTLRAETATSGEALDRCLRRNALAGDLGPTIDFCLNEGRLGEASMTGSGNISFCLYTTNFCNS</sequence>
<protein>
    <submittedName>
        <fullName evidence="2">Uncharacterized protein</fullName>
    </submittedName>
</protein>
<keyword evidence="3" id="KW-1185">Reference proteome</keyword>
<evidence type="ECO:0000313" key="2">
    <source>
        <dbReference type="EMBL" id="CAK0857269.1"/>
    </source>
</evidence>
<dbReference type="Proteomes" id="UP001189429">
    <property type="component" value="Unassembled WGS sequence"/>
</dbReference>
<reference evidence="2" key="1">
    <citation type="submission" date="2023-10" db="EMBL/GenBank/DDBJ databases">
        <authorList>
            <person name="Chen Y."/>
            <person name="Shah S."/>
            <person name="Dougan E. K."/>
            <person name="Thang M."/>
            <person name="Chan C."/>
        </authorList>
    </citation>
    <scope>NUCLEOTIDE SEQUENCE [LARGE SCALE GENOMIC DNA]</scope>
</reference>
<organism evidence="2 3">
    <name type="scientific">Prorocentrum cordatum</name>
    <dbReference type="NCBI Taxonomy" id="2364126"/>
    <lineage>
        <taxon>Eukaryota</taxon>
        <taxon>Sar</taxon>
        <taxon>Alveolata</taxon>
        <taxon>Dinophyceae</taxon>
        <taxon>Prorocentrales</taxon>
        <taxon>Prorocentraceae</taxon>
        <taxon>Prorocentrum</taxon>
    </lineage>
</organism>
<dbReference type="EMBL" id="CAUYUJ010015716">
    <property type="protein sequence ID" value="CAK0857269.1"/>
    <property type="molecule type" value="Genomic_DNA"/>
</dbReference>
<feature type="region of interest" description="Disordered" evidence="1">
    <location>
        <begin position="1"/>
        <end position="43"/>
    </location>
</feature>